<reference evidence="2" key="2">
    <citation type="submission" date="2020-05" db="UniProtKB">
        <authorList>
            <consortium name="EnsemblMetazoa"/>
        </authorList>
    </citation>
    <scope>IDENTIFICATION</scope>
    <source>
        <strain evidence="2">wikel</strain>
    </source>
</reference>
<evidence type="ECO:0000313" key="3">
    <source>
        <dbReference type="Proteomes" id="UP000001555"/>
    </source>
</evidence>
<dbReference type="VEuPathDB" id="VectorBase:ISCI012430"/>
<protein>
    <submittedName>
        <fullName evidence="1 2">Uncharacterized protein</fullName>
    </submittedName>
</protein>
<reference evidence="1 3" key="1">
    <citation type="submission" date="2008-03" db="EMBL/GenBank/DDBJ databases">
        <title>Annotation of Ixodes scapularis.</title>
        <authorList>
            <consortium name="Ixodes scapularis Genome Project Consortium"/>
            <person name="Caler E."/>
            <person name="Hannick L.I."/>
            <person name="Bidwell S."/>
            <person name="Joardar V."/>
            <person name="Thiagarajan M."/>
            <person name="Amedeo P."/>
            <person name="Galinsky K.J."/>
            <person name="Schobel S."/>
            <person name="Inman J."/>
            <person name="Hostetler J."/>
            <person name="Miller J."/>
            <person name="Hammond M."/>
            <person name="Megy K."/>
            <person name="Lawson D."/>
            <person name="Kodira C."/>
            <person name="Sutton G."/>
            <person name="Meyer J."/>
            <person name="Hill C.A."/>
            <person name="Birren B."/>
            <person name="Nene V."/>
            <person name="Collins F."/>
            <person name="Alarcon-Chaidez F."/>
            <person name="Wikel S."/>
            <person name="Strausberg R."/>
        </authorList>
    </citation>
    <scope>NUCLEOTIDE SEQUENCE [LARGE SCALE GENOMIC DNA]</scope>
    <source>
        <strain evidence="3">Wikel</strain>
        <strain evidence="1">Wikel colony</strain>
    </source>
</reference>
<sequence length="116" mass="13309">MAAPASSSPLAPILPDWPDSGSNDVLRTLFLQCVDAYVAESGNDVDWVLVARASAAMRLRSRPREPREWIRFLLRSRATHGEFHQLVRDMRLDDGSDFFRYFRMTPQRWVLTSPST</sequence>
<name>B7QBJ5_IXOSC</name>
<dbReference type="InParanoid" id="B7QBJ5"/>
<dbReference type="VEuPathDB" id="VectorBase:ISCW012430"/>
<dbReference type="AlphaFoldDB" id="B7QBJ5"/>
<keyword evidence="3" id="KW-1185">Reference proteome</keyword>
<evidence type="ECO:0000313" key="2">
    <source>
        <dbReference type="EnsemblMetazoa" id="ISCW012430-PA"/>
    </source>
</evidence>
<dbReference type="OrthoDB" id="6581217at2759"/>
<evidence type="ECO:0000313" key="1">
    <source>
        <dbReference type="EMBL" id="EEC16217.1"/>
    </source>
</evidence>
<dbReference type="EMBL" id="DS901785">
    <property type="protein sequence ID" value="EEC16217.1"/>
    <property type="molecule type" value="Genomic_DNA"/>
</dbReference>
<dbReference type="EMBL" id="ABJB010675445">
    <property type="status" value="NOT_ANNOTATED_CDS"/>
    <property type="molecule type" value="Genomic_DNA"/>
</dbReference>
<accession>B7QBJ5</accession>
<dbReference type="VEuPathDB" id="VectorBase:ISCP_025459"/>
<dbReference type="HOGENOM" id="CLU_2123763_0_0_1"/>
<organism>
    <name type="scientific">Ixodes scapularis</name>
    <name type="common">Black-legged tick</name>
    <name type="synonym">Deer tick</name>
    <dbReference type="NCBI Taxonomy" id="6945"/>
    <lineage>
        <taxon>Eukaryota</taxon>
        <taxon>Metazoa</taxon>
        <taxon>Ecdysozoa</taxon>
        <taxon>Arthropoda</taxon>
        <taxon>Chelicerata</taxon>
        <taxon>Arachnida</taxon>
        <taxon>Acari</taxon>
        <taxon>Parasitiformes</taxon>
        <taxon>Ixodida</taxon>
        <taxon>Ixodoidea</taxon>
        <taxon>Ixodidae</taxon>
        <taxon>Ixodinae</taxon>
        <taxon>Ixodes</taxon>
    </lineage>
</organism>
<gene>
    <name evidence="1" type="ORF">IscW_ISCW012430</name>
</gene>
<dbReference type="PaxDb" id="6945-B7QBJ5"/>
<dbReference type="Proteomes" id="UP000001555">
    <property type="component" value="Unassembled WGS sequence"/>
</dbReference>
<proteinExistence type="predicted"/>
<dbReference type="EnsemblMetazoa" id="ISCW012430-RA">
    <property type="protein sequence ID" value="ISCW012430-PA"/>
    <property type="gene ID" value="ISCW012430"/>
</dbReference>